<dbReference type="Pfam" id="PF08323">
    <property type="entry name" value="Glyco_transf_5"/>
    <property type="match status" value="1"/>
</dbReference>
<dbReference type="PANTHER" id="PTHR45825">
    <property type="entry name" value="GRANULE-BOUND STARCH SYNTHASE 1, CHLOROPLASTIC/AMYLOPLASTIC"/>
    <property type="match status" value="1"/>
</dbReference>
<dbReference type="PANTHER" id="PTHR45825:SF11">
    <property type="entry name" value="ALPHA AMYLASE DOMAIN-CONTAINING PROTEIN"/>
    <property type="match status" value="1"/>
</dbReference>
<evidence type="ECO:0000313" key="8">
    <source>
        <dbReference type="Proteomes" id="UP001143543"/>
    </source>
</evidence>
<gene>
    <name evidence="7" type="primary">glgA</name>
    <name evidence="7" type="ORF">Y10_12280</name>
</gene>
<reference evidence="7" key="1">
    <citation type="submission" date="2022-07" db="EMBL/GenBank/DDBJ databases">
        <title>Taxonomy of Novel Oxalotrophic and Methylotrophic Bacteria.</title>
        <authorList>
            <person name="Sahin N."/>
            <person name="Tani A."/>
        </authorList>
    </citation>
    <scope>NUCLEOTIDE SEQUENCE</scope>
    <source>
        <strain evidence="7">Y10</strain>
    </source>
</reference>
<sequence length="516" mass="59914">MGDVVRDIPRHIAESGDSVHVLTPAYGRLHKKGAFLQELHFIYRGQPTTAFLYEVQGKRPVANIKHYVIDHPDIKSGNIADIYMNDFTQPFFTDACTFSLFCVAAAEAIKEDAFKKLDIVHLHDWHTSLMLFLRRYHYDYKDPLEKIRFVYSIHNLAIQGIRPFDGNYSSLKAFFPYVDYNEEELKDPRYPDCINLMALGIRFADTVHTVSDSYKENIQQPSNFPHFIGGEGLEEDLKNAQEEDRLFGILNGCNYKNYTTVRRGKLYPHALRALLAGMEDQEKAYKHEFLRHTSEKVIALVEKKPAFICSSVARLTEQKFYFFKEDPALLESMLRRLKKDNGVYILLGTGAPDYEELFRSFSYAHENFIFINIQSEEVIDSLYLESNVYLMPSLFEPCGISQMLAMRNGQPCMVHNTGGLKDTVIHNKTGFVFGGETFEEKKINFMQVFDALLILFFENKDKWRAISREAKKQKFTWQSSVKLYYSLLYKITYNVPQTEKSKARRTKKNTDENVMK</sequence>
<accession>A0ABQ5MII2</accession>
<evidence type="ECO:0000256" key="4">
    <source>
        <dbReference type="ARBA" id="ARBA00022679"/>
    </source>
</evidence>
<evidence type="ECO:0000259" key="6">
    <source>
        <dbReference type="Pfam" id="PF08323"/>
    </source>
</evidence>
<evidence type="ECO:0000256" key="3">
    <source>
        <dbReference type="ARBA" id="ARBA00022676"/>
    </source>
</evidence>
<evidence type="ECO:0000256" key="2">
    <source>
        <dbReference type="ARBA" id="ARBA00012588"/>
    </source>
</evidence>
<dbReference type="EC" id="2.4.1.21" evidence="2"/>
<organism evidence="7 8">
    <name type="scientific">Neptunitalea lumnitzerae</name>
    <dbReference type="NCBI Taxonomy" id="2965509"/>
    <lineage>
        <taxon>Bacteria</taxon>
        <taxon>Pseudomonadati</taxon>
        <taxon>Bacteroidota</taxon>
        <taxon>Flavobacteriia</taxon>
        <taxon>Flavobacteriales</taxon>
        <taxon>Flavobacteriaceae</taxon>
        <taxon>Neptunitalea</taxon>
    </lineage>
</organism>
<dbReference type="SUPFAM" id="SSF53756">
    <property type="entry name" value="UDP-Glycosyltransferase/glycogen phosphorylase"/>
    <property type="match status" value="1"/>
</dbReference>
<dbReference type="InterPro" id="IPR013534">
    <property type="entry name" value="Starch_synth_cat_dom"/>
</dbReference>
<dbReference type="Proteomes" id="UP001143543">
    <property type="component" value="Unassembled WGS sequence"/>
</dbReference>
<feature type="domain" description="Starch synthase catalytic" evidence="6">
    <location>
        <begin position="1"/>
        <end position="238"/>
    </location>
</feature>
<dbReference type="InterPro" id="IPR001296">
    <property type="entry name" value="Glyco_trans_1"/>
</dbReference>
<evidence type="ECO:0000256" key="1">
    <source>
        <dbReference type="ARBA" id="ARBA00001478"/>
    </source>
</evidence>
<keyword evidence="8" id="KW-1185">Reference proteome</keyword>
<name>A0ABQ5MII2_9FLAO</name>
<proteinExistence type="predicted"/>
<feature type="domain" description="Glycosyl transferase family 1" evidence="5">
    <location>
        <begin position="329"/>
        <end position="435"/>
    </location>
</feature>
<dbReference type="EMBL" id="BRVO01000001">
    <property type="protein sequence ID" value="GLB48860.1"/>
    <property type="molecule type" value="Genomic_DNA"/>
</dbReference>
<keyword evidence="3" id="KW-0328">Glycosyltransferase</keyword>
<evidence type="ECO:0000259" key="5">
    <source>
        <dbReference type="Pfam" id="PF00534"/>
    </source>
</evidence>
<protein>
    <recommendedName>
        <fullName evidence="2">starch synthase</fullName>
        <ecNumber evidence="2">2.4.1.21</ecNumber>
    </recommendedName>
</protein>
<dbReference type="Pfam" id="PF00534">
    <property type="entry name" value="Glycos_transf_1"/>
    <property type="match status" value="1"/>
</dbReference>
<evidence type="ECO:0000313" key="7">
    <source>
        <dbReference type="EMBL" id="GLB48860.1"/>
    </source>
</evidence>
<comment type="catalytic activity">
    <reaction evidence="1">
        <text>[(1-&gt;4)-alpha-D-glucosyl](n) + ADP-alpha-D-glucose = [(1-&gt;4)-alpha-D-glucosyl](n+1) + ADP + H(+)</text>
        <dbReference type="Rhea" id="RHEA:18189"/>
        <dbReference type="Rhea" id="RHEA-COMP:9584"/>
        <dbReference type="Rhea" id="RHEA-COMP:9587"/>
        <dbReference type="ChEBI" id="CHEBI:15378"/>
        <dbReference type="ChEBI" id="CHEBI:15444"/>
        <dbReference type="ChEBI" id="CHEBI:57498"/>
        <dbReference type="ChEBI" id="CHEBI:456216"/>
        <dbReference type="EC" id="2.4.1.21"/>
    </reaction>
</comment>
<dbReference type="Gene3D" id="3.40.50.2000">
    <property type="entry name" value="Glycogen Phosphorylase B"/>
    <property type="match status" value="2"/>
</dbReference>
<keyword evidence="4" id="KW-0808">Transferase</keyword>
<comment type="caution">
    <text evidence="7">The sequence shown here is derived from an EMBL/GenBank/DDBJ whole genome shotgun (WGS) entry which is preliminary data.</text>
</comment>